<dbReference type="InterPro" id="IPR029063">
    <property type="entry name" value="SAM-dependent_MTases_sf"/>
</dbReference>
<dbReference type="RefSeq" id="WP_124761491.1">
    <property type="nucleotide sequence ID" value="NZ_JAFBDY010000001.1"/>
</dbReference>
<protein>
    <submittedName>
        <fullName evidence="1">Class I SAM-dependent methyltransferase</fullName>
    </submittedName>
</protein>
<dbReference type="Gene3D" id="3.40.50.150">
    <property type="entry name" value="Vaccinia Virus protein VP39"/>
    <property type="match status" value="1"/>
</dbReference>
<dbReference type="GO" id="GO:0032259">
    <property type="term" value="P:methylation"/>
    <property type="evidence" value="ECO:0007669"/>
    <property type="project" value="UniProtKB-KW"/>
</dbReference>
<organism evidence="1 2">
    <name type="scientific">Lysinibacillus composti</name>
    <dbReference type="NCBI Taxonomy" id="720633"/>
    <lineage>
        <taxon>Bacteria</taxon>
        <taxon>Bacillati</taxon>
        <taxon>Bacillota</taxon>
        <taxon>Bacilli</taxon>
        <taxon>Bacillales</taxon>
        <taxon>Bacillaceae</taxon>
        <taxon>Lysinibacillus</taxon>
    </lineage>
</organism>
<reference evidence="1 2" key="1">
    <citation type="journal article" date="2013" name="J. Microbiol.">
        <title>Lysinibacillus chungkukjangi sp. nov., isolated from Chungkukjang, Korean fermented soybean food.</title>
        <authorList>
            <person name="Kim S.J."/>
            <person name="Jang Y.H."/>
            <person name="Hamada M."/>
            <person name="Ahn J.H."/>
            <person name="Weon H.Y."/>
            <person name="Suzuki K."/>
            <person name="Whang K.S."/>
            <person name="Kwon S.W."/>
        </authorList>
    </citation>
    <scope>NUCLEOTIDE SEQUENCE [LARGE SCALE GENOMIC DNA]</scope>
    <source>
        <strain evidence="1 2">MCCC 1A12701</strain>
    </source>
</reference>
<keyword evidence="1" id="KW-0489">Methyltransferase</keyword>
<keyword evidence="2" id="KW-1185">Reference proteome</keyword>
<keyword evidence="1" id="KW-0808">Transferase</keyword>
<comment type="caution">
    <text evidence="1">The sequence shown here is derived from an EMBL/GenBank/DDBJ whole genome shotgun (WGS) entry which is preliminary data.</text>
</comment>
<accession>A0A3N9UJ88</accession>
<proteinExistence type="predicted"/>
<name>A0A3N9UJ88_9BACI</name>
<dbReference type="AlphaFoldDB" id="A0A3N9UJ88"/>
<dbReference type="GO" id="GO:0008168">
    <property type="term" value="F:methyltransferase activity"/>
    <property type="evidence" value="ECO:0007669"/>
    <property type="project" value="UniProtKB-KW"/>
</dbReference>
<sequence>MNEKYYEELMNIDTRGNKGEVNHSIHFHPYEPTPYYALEELFKHYVVQASDHIVDYGCGKGRLNFYIHHTFQAVVTGIEMNHHFYQDAIKNKTSYLKKTKRNPDTIQFNCCTAEEYEIQPDDNRFYFFNPFSVQVFMRVLRNILLSHEKHNRQIDLIFYYASDDYRYYLEDHTSFELFKEVQLPTYDKNPYERFLIYRLG</sequence>
<dbReference type="Proteomes" id="UP000274033">
    <property type="component" value="Unassembled WGS sequence"/>
</dbReference>
<evidence type="ECO:0000313" key="1">
    <source>
        <dbReference type="EMBL" id="RQW76044.1"/>
    </source>
</evidence>
<dbReference type="OrthoDB" id="9780095at2"/>
<evidence type="ECO:0000313" key="2">
    <source>
        <dbReference type="Proteomes" id="UP000274033"/>
    </source>
</evidence>
<dbReference type="SUPFAM" id="SSF53335">
    <property type="entry name" value="S-adenosyl-L-methionine-dependent methyltransferases"/>
    <property type="match status" value="1"/>
</dbReference>
<gene>
    <name evidence="1" type="ORF">EBB45_00360</name>
</gene>
<dbReference type="EMBL" id="RRCT01000001">
    <property type="protein sequence ID" value="RQW76044.1"/>
    <property type="molecule type" value="Genomic_DNA"/>
</dbReference>
<dbReference type="CDD" id="cd02440">
    <property type="entry name" value="AdoMet_MTases"/>
    <property type="match status" value="1"/>
</dbReference>